<dbReference type="Proteomes" id="UP000229730">
    <property type="component" value="Unassembled WGS sequence"/>
</dbReference>
<protein>
    <recommendedName>
        <fullName evidence="4">DUF983 domain-containing protein</fullName>
    </recommendedName>
</protein>
<dbReference type="InterPro" id="IPR009325">
    <property type="entry name" value="DUF983"/>
</dbReference>
<dbReference type="OrthoDB" id="9799456at2"/>
<evidence type="ECO:0008006" key="4">
    <source>
        <dbReference type="Google" id="ProtNLM"/>
    </source>
</evidence>
<evidence type="ECO:0000313" key="2">
    <source>
        <dbReference type="EMBL" id="PHZ84502.1"/>
    </source>
</evidence>
<name>A0A2G4YQA0_9PROT</name>
<dbReference type="InParanoid" id="A0A2G4YQA0"/>
<reference evidence="2 3" key="1">
    <citation type="submission" date="2017-10" db="EMBL/GenBank/DDBJ databases">
        <title>Frigbacter circumglobatus gen. nov. sp. nov., isolated from sediment cultured in situ.</title>
        <authorList>
            <person name="Zhao Z."/>
        </authorList>
    </citation>
    <scope>NUCLEOTIDE SEQUENCE [LARGE SCALE GENOMIC DNA]</scope>
    <source>
        <strain evidence="2 3">ZYL</strain>
    </source>
</reference>
<accession>A0A2G4YQA0</accession>
<keyword evidence="1" id="KW-0812">Transmembrane</keyword>
<comment type="caution">
    <text evidence="2">The sequence shown here is derived from an EMBL/GenBank/DDBJ whole genome shotgun (WGS) entry which is preliminary data.</text>
</comment>
<dbReference type="EMBL" id="PDEM01000024">
    <property type="protein sequence ID" value="PHZ84502.1"/>
    <property type="molecule type" value="Genomic_DNA"/>
</dbReference>
<evidence type="ECO:0000313" key="3">
    <source>
        <dbReference type="Proteomes" id="UP000229730"/>
    </source>
</evidence>
<dbReference type="Pfam" id="PF06170">
    <property type="entry name" value="DUF983"/>
    <property type="match status" value="1"/>
</dbReference>
<evidence type="ECO:0000256" key="1">
    <source>
        <dbReference type="SAM" id="Phobius"/>
    </source>
</evidence>
<keyword evidence="3" id="KW-1185">Reference proteome</keyword>
<sequence>MAVDPSEKFPRHDKVRSIKTGFRRKCPSCESAKAFAGYLKLADTCPNCSAPLGQIRADDFPPYLTIFIVGHIIVPALIYVEATYHLSITTQMILWPSLALALTLSLLPLLKGAVVGFMWSINMKGDEQH</sequence>
<keyword evidence="1" id="KW-0472">Membrane</keyword>
<keyword evidence="1" id="KW-1133">Transmembrane helix</keyword>
<gene>
    <name evidence="2" type="ORF">CRD36_11900</name>
</gene>
<feature type="transmembrane region" description="Helical" evidence="1">
    <location>
        <begin position="92"/>
        <end position="119"/>
    </location>
</feature>
<organism evidence="2 3">
    <name type="scientific">Paremcibacter congregatus</name>
    <dbReference type="NCBI Taxonomy" id="2043170"/>
    <lineage>
        <taxon>Bacteria</taxon>
        <taxon>Pseudomonadati</taxon>
        <taxon>Pseudomonadota</taxon>
        <taxon>Alphaproteobacteria</taxon>
        <taxon>Emcibacterales</taxon>
        <taxon>Emcibacteraceae</taxon>
        <taxon>Paremcibacter</taxon>
    </lineage>
</organism>
<dbReference type="RefSeq" id="WP_099473508.1">
    <property type="nucleotide sequence ID" value="NZ_CAXBMK010000003.1"/>
</dbReference>
<dbReference type="AlphaFoldDB" id="A0A2G4YQA0"/>
<feature type="transmembrane region" description="Helical" evidence="1">
    <location>
        <begin position="60"/>
        <end position="80"/>
    </location>
</feature>
<proteinExistence type="predicted"/>